<gene>
    <name evidence="1" type="ORF">Pyn_26600</name>
</gene>
<protein>
    <submittedName>
        <fullName evidence="1">Uncharacterized protein</fullName>
    </submittedName>
</protein>
<comment type="caution">
    <text evidence="1">The sequence shown here is derived from an EMBL/GenBank/DDBJ whole genome shotgun (WGS) entry which is preliminary data.</text>
</comment>
<evidence type="ECO:0000313" key="2">
    <source>
        <dbReference type="Proteomes" id="UP000250321"/>
    </source>
</evidence>
<evidence type="ECO:0000313" key="1">
    <source>
        <dbReference type="EMBL" id="PQQ14518.1"/>
    </source>
</evidence>
<proteinExistence type="predicted"/>
<dbReference type="EMBL" id="PJQY01000256">
    <property type="protein sequence ID" value="PQQ14518.1"/>
    <property type="molecule type" value="Genomic_DNA"/>
</dbReference>
<keyword evidence="2" id="KW-1185">Reference proteome</keyword>
<reference evidence="1 2" key="1">
    <citation type="submission" date="2018-02" db="EMBL/GenBank/DDBJ databases">
        <title>Draft genome of wild Prunus yedoensis var. nudiflora.</title>
        <authorList>
            <person name="Baek S."/>
            <person name="Kim J.-H."/>
            <person name="Choi K."/>
            <person name="Kim G.-B."/>
            <person name="Cho A."/>
            <person name="Jang H."/>
            <person name="Shin C.-H."/>
            <person name="Yu H.-J."/>
            <person name="Mun J.-H."/>
        </authorList>
    </citation>
    <scope>NUCLEOTIDE SEQUENCE [LARGE SCALE GENOMIC DNA]</scope>
    <source>
        <strain evidence="2">cv. Jeju island</strain>
        <tissue evidence="1">Leaf</tissue>
    </source>
</reference>
<name>A0A314ZBL6_PRUYE</name>
<dbReference type="Proteomes" id="UP000250321">
    <property type="component" value="Unassembled WGS sequence"/>
</dbReference>
<accession>A0A314ZBL6</accession>
<sequence length="100" mass="10941">MASSTSSFVEALSQVFQTGFEDICREIQGSVLPNIIMPWTDDDGTATDSCVLSPSLDGGTPERLAVYLKNNLVDLSVLDEGDYQDWNVARPQPQWPTSTT</sequence>
<organism evidence="1 2">
    <name type="scientific">Prunus yedoensis var. nudiflora</name>
    <dbReference type="NCBI Taxonomy" id="2094558"/>
    <lineage>
        <taxon>Eukaryota</taxon>
        <taxon>Viridiplantae</taxon>
        <taxon>Streptophyta</taxon>
        <taxon>Embryophyta</taxon>
        <taxon>Tracheophyta</taxon>
        <taxon>Spermatophyta</taxon>
        <taxon>Magnoliopsida</taxon>
        <taxon>eudicotyledons</taxon>
        <taxon>Gunneridae</taxon>
        <taxon>Pentapetalae</taxon>
        <taxon>rosids</taxon>
        <taxon>fabids</taxon>
        <taxon>Rosales</taxon>
        <taxon>Rosaceae</taxon>
        <taxon>Amygdaloideae</taxon>
        <taxon>Amygdaleae</taxon>
        <taxon>Prunus</taxon>
    </lineage>
</organism>
<dbReference type="AlphaFoldDB" id="A0A314ZBL6"/>